<feature type="compositionally biased region" description="Polar residues" evidence="1">
    <location>
        <begin position="576"/>
        <end position="588"/>
    </location>
</feature>
<evidence type="ECO:0000313" key="3">
    <source>
        <dbReference type="Proteomes" id="UP001054821"/>
    </source>
</evidence>
<comment type="caution">
    <text evidence="2">The sequence shown here is derived from an EMBL/GenBank/DDBJ whole genome shotgun (WGS) entry which is preliminary data.</text>
</comment>
<gene>
    <name evidence="2" type="ORF">L3X38_040655</name>
</gene>
<reference evidence="2 3" key="1">
    <citation type="journal article" date="2022" name="G3 (Bethesda)">
        <title>Whole-genome sequence and methylome profiling of the almond [Prunus dulcis (Mill.) D.A. Webb] cultivar 'Nonpareil'.</title>
        <authorList>
            <person name="D'Amico-Willman K.M."/>
            <person name="Ouma W.Z."/>
            <person name="Meulia T."/>
            <person name="Sideli G.M."/>
            <person name="Gradziel T.M."/>
            <person name="Fresnedo-Ramirez J."/>
        </authorList>
    </citation>
    <scope>NUCLEOTIDE SEQUENCE [LARGE SCALE GENOMIC DNA]</scope>
    <source>
        <strain evidence="2">Clone GOH B32 T37-40</strain>
    </source>
</reference>
<feature type="region of interest" description="Disordered" evidence="1">
    <location>
        <begin position="568"/>
        <end position="599"/>
    </location>
</feature>
<dbReference type="InterPro" id="IPR043502">
    <property type="entry name" value="DNA/RNA_pol_sf"/>
</dbReference>
<dbReference type="Gene3D" id="2.40.70.10">
    <property type="entry name" value="Acid Proteases"/>
    <property type="match status" value="1"/>
</dbReference>
<organism evidence="2 3">
    <name type="scientific">Prunus dulcis</name>
    <name type="common">Almond</name>
    <name type="synonym">Amygdalus dulcis</name>
    <dbReference type="NCBI Taxonomy" id="3755"/>
    <lineage>
        <taxon>Eukaryota</taxon>
        <taxon>Viridiplantae</taxon>
        <taxon>Streptophyta</taxon>
        <taxon>Embryophyta</taxon>
        <taxon>Tracheophyta</taxon>
        <taxon>Spermatophyta</taxon>
        <taxon>Magnoliopsida</taxon>
        <taxon>eudicotyledons</taxon>
        <taxon>Gunneridae</taxon>
        <taxon>Pentapetalae</taxon>
        <taxon>rosids</taxon>
        <taxon>fabids</taxon>
        <taxon>Rosales</taxon>
        <taxon>Rosaceae</taxon>
        <taxon>Amygdaloideae</taxon>
        <taxon>Amygdaleae</taxon>
        <taxon>Prunus</taxon>
    </lineage>
</organism>
<name>A0AAD4YSN0_PRUDU</name>
<keyword evidence="3" id="KW-1185">Reference proteome</keyword>
<dbReference type="PANTHER" id="PTHR33144">
    <property type="entry name" value="OS10G0409366 PROTEIN-RELATED"/>
    <property type="match status" value="1"/>
</dbReference>
<dbReference type="AlphaFoldDB" id="A0AAD4YSN0"/>
<dbReference type="PANTHER" id="PTHR33144:SF25">
    <property type="entry name" value="DUF4216 DOMAIN-CONTAINING PROTEIN"/>
    <property type="match status" value="1"/>
</dbReference>
<feature type="region of interest" description="Disordered" evidence="1">
    <location>
        <begin position="387"/>
        <end position="423"/>
    </location>
</feature>
<dbReference type="EMBL" id="JAJFAZ020000007">
    <property type="protein sequence ID" value="KAI5320947.1"/>
    <property type="molecule type" value="Genomic_DNA"/>
</dbReference>
<dbReference type="Gene3D" id="3.30.70.270">
    <property type="match status" value="1"/>
</dbReference>
<dbReference type="InterPro" id="IPR043128">
    <property type="entry name" value="Rev_trsase/Diguanyl_cyclase"/>
</dbReference>
<protein>
    <recommendedName>
        <fullName evidence="4">Transposable element protein</fullName>
    </recommendedName>
</protein>
<dbReference type="SUPFAM" id="SSF56672">
    <property type="entry name" value="DNA/RNA polymerases"/>
    <property type="match status" value="1"/>
</dbReference>
<accession>A0AAD4YSN0</accession>
<sequence length="815" mass="93458">MEESSRWKVLEPQKALLLCARVGEILPKRIEWKKVRKNGEEDFIKLGASSTYKKGLFLPSRLSHPGAFVGDLGRASILSHIEQALLDLGASVNLLPYLVYKQLSLGELKPTSITLQLVDRLAKIPRGMVEDVLVQAQKHNGWIPKYEDLPTVSDETTSSREKAPRCELKPLPAGLKYAFLGEDETYPVVISSKLELLHEGMLLKVLKDHRTAAGWTLSDIKEKILVFNWEKCQFMVTFGIVLGYIVSHKGIEVDKSKIDLIANFPVPKTVKEIRSFLGHAGLIPPHWTSQENGPWRHHGEPMTNLPFQEDIELVHNEEVCIDDIHDFLNEAFVQPIIGETVGTSTEPPIFDGQTPEAEIFYKLLEEADMELYPGCKYKKLYSVMSSSQDSSQEGPNADFRDSLEGDGSISATGKEAKQGRGQGKCNWFLNNKKESVDLSPFGRVISDNSPHFSRYMGILARDANLIPIKYLKWEKVPDSCKLDVWDTLRGTIEFRPEQQPMIHVFKDVTMKNIEKLWRSFKSDLKKAYYKPFTGSKRRWQCGDSRVDPDQWRVLVEHWEKDEIAEQAKRNAENRSKQTLNHTSGTKSYARSKAQYNKKHGEDPDPIWFFQDKHTRRDEDRSWVNLVAEQKYAEMQEKLKELVEDECPDNLETRRRAYVEAMGPETNNSVRGEGLGVKPHQVPWIQTKAGSSNRLRGHDYVHLESQYVELQERYKHDQDHWRSELKAMQELLKHNQQEIEEMRQMLSRSSASHHPLHQQLPNPFHMSYYSPQMFHQMPYQARSITPTGGLTGLLRGDAYPSATDFLESDQGTHGLE</sequence>
<dbReference type="InterPro" id="IPR004252">
    <property type="entry name" value="Probable_transposase_24"/>
</dbReference>
<dbReference type="Pfam" id="PF03004">
    <property type="entry name" value="Transposase_24"/>
    <property type="match status" value="1"/>
</dbReference>
<evidence type="ECO:0000256" key="1">
    <source>
        <dbReference type="SAM" id="MobiDB-lite"/>
    </source>
</evidence>
<evidence type="ECO:0008006" key="4">
    <source>
        <dbReference type="Google" id="ProtNLM"/>
    </source>
</evidence>
<proteinExistence type="predicted"/>
<evidence type="ECO:0000313" key="2">
    <source>
        <dbReference type="EMBL" id="KAI5320947.1"/>
    </source>
</evidence>
<dbReference type="InterPro" id="IPR021109">
    <property type="entry name" value="Peptidase_aspartic_dom_sf"/>
</dbReference>
<dbReference type="Proteomes" id="UP001054821">
    <property type="component" value="Chromosome 7"/>
</dbReference>